<comment type="caution">
    <text evidence="1">The sequence shown here is derived from an EMBL/GenBank/DDBJ whole genome shotgun (WGS) entry which is preliminary data.</text>
</comment>
<organism evidence="1 2">
    <name type="scientific">Ktedonospora formicarum</name>
    <dbReference type="NCBI Taxonomy" id="2778364"/>
    <lineage>
        <taxon>Bacteria</taxon>
        <taxon>Bacillati</taxon>
        <taxon>Chloroflexota</taxon>
        <taxon>Ktedonobacteria</taxon>
        <taxon>Ktedonobacterales</taxon>
        <taxon>Ktedonobacteraceae</taxon>
        <taxon>Ktedonospora</taxon>
    </lineage>
</organism>
<protein>
    <submittedName>
        <fullName evidence="1">Uncharacterized protein</fullName>
    </submittedName>
</protein>
<reference evidence="1" key="1">
    <citation type="submission" date="2020-10" db="EMBL/GenBank/DDBJ databases">
        <title>Taxonomic study of unclassified bacteria belonging to the class Ktedonobacteria.</title>
        <authorList>
            <person name="Yabe S."/>
            <person name="Wang C.M."/>
            <person name="Zheng Y."/>
            <person name="Sakai Y."/>
            <person name="Cavaletti L."/>
            <person name="Monciardini P."/>
            <person name="Donadio S."/>
        </authorList>
    </citation>
    <scope>NUCLEOTIDE SEQUENCE</scope>
    <source>
        <strain evidence="1">SOSP1-1</strain>
    </source>
</reference>
<dbReference type="EMBL" id="BNJF01000006">
    <property type="protein sequence ID" value="GHO49748.1"/>
    <property type="molecule type" value="Genomic_DNA"/>
</dbReference>
<keyword evidence="2" id="KW-1185">Reference proteome</keyword>
<dbReference type="SUPFAM" id="SSF55729">
    <property type="entry name" value="Acyl-CoA N-acyltransferases (Nat)"/>
    <property type="match status" value="1"/>
</dbReference>
<dbReference type="AlphaFoldDB" id="A0A8J3I9L7"/>
<dbReference type="InterPro" id="IPR016181">
    <property type="entry name" value="Acyl_CoA_acyltransferase"/>
</dbReference>
<dbReference type="Gene3D" id="3.40.630.30">
    <property type="match status" value="1"/>
</dbReference>
<gene>
    <name evidence="1" type="ORF">KSX_79110</name>
</gene>
<evidence type="ECO:0000313" key="1">
    <source>
        <dbReference type="EMBL" id="GHO49748.1"/>
    </source>
</evidence>
<proteinExistence type="predicted"/>
<name>A0A8J3I9L7_9CHLR</name>
<evidence type="ECO:0000313" key="2">
    <source>
        <dbReference type="Proteomes" id="UP000612362"/>
    </source>
</evidence>
<sequence>MVEQGMHTLLIRVLKVNTPARRFYEALGGHLVPDVEEQLDEGGVVLVQVAYGWRDVNVLLLSKK</sequence>
<accession>A0A8J3I9L7</accession>
<dbReference type="Proteomes" id="UP000612362">
    <property type="component" value="Unassembled WGS sequence"/>
</dbReference>